<dbReference type="EMBL" id="CP045121">
    <property type="protein sequence ID" value="QIN79932.1"/>
    <property type="molecule type" value="Genomic_DNA"/>
</dbReference>
<dbReference type="InterPro" id="IPR045851">
    <property type="entry name" value="AMP-bd_C_sf"/>
</dbReference>
<sequence length="481" mass="50623">MKRRPEGPTIPCALRESALAAPDAPAILGPAGTITYAELDGRVSAAAGRLADAGCTPGARVALRMEKDERYVVLLLAALRAGCVVCPVSTRVPPEGVPALLRVARPSALVSDVELPIPETKGLAVMGPEGLDPGETEGARPGEHILVPTDRPATIVFTSGSTGTPKAALHTVGNHHYSALGSGENIPLGPGDRWLHSLPLYHVGGLSIVFRCLLAGAAMSFPEPDVPLGESLAQSGATHVSLVATQLRRLLSEEASLGALRAILLGGGPVPEALVDEALELGLPIHTSYGLTETSSQATTTPPGASREVLRTSGRALPYREVAVAGDGEILVRGETLFAGYVEGDGLDRRVDEAGWFHTKDLGELDSGGYLRVRGRKDNLFVSGGENVQPEEIEEALYRIEGVEGAVVVPVPDEEFGERPVAFVRAGDGRPLESLAQALEPVLPRFKIPVAFHPWPERPGPEGMKVDRAGFRALARRQGEP</sequence>
<feature type="domain" description="AMP-binding enzyme C-terminal" evidence="7">
    <location>
        <begin position="392"/>
        <end position="453"/>
    </location>
</feature>
<gene>
    <name evidence="8" type="primary">menE</name>
    <name evidence="8" type="ORF">GBA65_16950</name>
</gene>
<dbReference type="GO" id="GO:0006631">
    <property type="term" value="P:fatty acid metabolic process"/>
    <property type="evidence" value="ECO:0007669"/>
    <property type="project" value="TreeGrafter"/>
</dbReference>
<comment type="similarity">
    <text evidence="1">Belongs to the ATP-dependent AMP-binding enzyme family.</text>
</comment>
<dbReference type="InterPro" id="IPR000873">
    <property type="entry name" value="AMP-dep_synth/lig_dom"/>
</dbReference>
<dbReference type="InterPro" id="IPR042099">
    <property type="entry name" value="ANL_N_sf"/>
</dbReference>
<name>A0A6G8Q0E1_9ACTN</name>
<dbReference type="Gene3D" id="3.40.50.12780">
    <property type="entry name" value="N-terminal domain of ligase-like"/>
    <property type="match status" value="1"/>
</dbReference>
<keyword evidence="9" id="KW-1185">Reference proteome</keyword>
<dbReference type="AlphaFoldDB" id="A0A6G8Q0E1"/>
<evidence type="ECO:0000256" key="4">
    <source>
        <dbReference type="ARBA" id="ARBA00022741"/>
    </source>
</evidence>
<dbReference type="Pfam" id="PF00501">
    <property type="entry name" value="AMP-binding"/>
    <property type="match status" value="1"/>
</dbReference>
<dbReference type="InterPro" id="IPR020845">
    <property type="entry name" value="AMP-binding_CS"/>
</dbReference>
<evidence type="ECO:0000256" key="3">
    <source>
        <dbReference type="ARBA" id="ARBA00022598"/>
    </source>
</evidence>
<dbReference type="Gene3D" id="3.30.300.30">
    <property type="match status" value="1"/>
</dbReference>
<keyword evidence="5" id="KW-0067">ATP-binding</keyword>
<dbReference type="CDD" id="cd17630">
    <property type="entry name" value="OSB_MenE-like"/>
    <property type="match status" value="1"/>
</dbReference>
<dbReference type="GO" id="GO:0005524">
    <property type="term" value="F:ATP binding"/>
    <property type="evidence" value="ECO:0007669"/>
    <property type="project" value="UniProtKB-KW"/>
</dbReference>
<proteinExistence type="inferred from homology"/>
<dbReference type="RefSeq" id="WP_166397606.1">
    <property type="nucleotide sequence ID" value="NZ_CP045121.1"/>
</dbReference>
<dbReference type="InterPro" id="IPR025110">
    <property type="entry name" value="AMP-bd_C"/>
</dbReference>
<dbReference type="Proteomes" id="UP000502706">
    <property type="component" value="Chromosome"/>
</dbReference>
<dbReference type="SUPFAM" id="SSF56801">
    <property type="entry name" value="Acetyl-CoA synthetase-like"/>
    <property type="match status" value="1"/>
</dbReference>
<evidence type="ECO:0000313" key="8">
    <source>
        <dbReference type="EMBL" id="QIN79932.1"/>
    </source>
</evidence>
<evidence type="ECO:0000256" key="1">
    <source>
        <dbReference type="ARBA" id="ARBA00006432"/>
    </source>
</evidence>
<reference evidence="8 9" key="1">
    <citation type="submission" date="2019-10" db="EMBL/GenBank/DDBJ databases">
        <title>Rubrobacter sp nov SCSIO 52915 isolated from a deep-sea sediment in the South China Sea.</title>
        <authorList>
            <person name="Chen R.W."/>
        </authorList>
    </citation>
    <scope>NUCLEOTIDE SEQUENCE [LARGE SCALE GENOMIC DNA]</scope>
    <source>
        <strain evidence="8 9">SCSIO 52915</strain>
    </source>
</reference>
<evidence type="ECO:0000313" key="9">
    <source>
        <dbReference type="Proteomes" id="UP000502706"/>
    </source>
</evidence>
<keyword evidence="3 8" id="KW-0436">Ligase</keyword>
<feature type="domain" description="AMP-dependent synthetase/ligase" evidence="6">
    <location>
        <begin position="15"/>
        <end position="341"/>
    </location>
</feature>
<keyword evidence="2" id="KW-0474">Menaquinone biosynthesis</keyword>
<protein>
    <submittedName>
        <fullName evidence="8">O-succinylbenzoate--CoA ligase</fullName>
        <ecNumber evidence="8">6.2.1.26</ecNumber>
    </submittedName>
</protein>
<dbReference type="NCBIfam" id="TIGR01923">
    <property type="entry name" value="menE"/>
    <property type="match status" value="1"/>
</dbReference>
<evidence type="ECO:0000256" key="2">
    <source>
        <dbReference type="ARBA" id="ARBA00022428"/>
    </source>
</evidence>
<dbReference type="PANTHER" id="PTHR43201:SF5">
    <property type="entry name" value="MEDIUM-CHAIN ACYL-COA LIGASE ACSF2, MITOCHONDRIAL"/>
    <property type="match status" value="1"/>
</dbReference>
<evidence type="ECO:0000256" key="5">
    <source>
        <dbReference type="ARBA" id="ARBA00022840"/>
    </source>
</evidence>
<dbReference type="KEGG" id="rmar:GBA65_16950"/>
<organism evidence="8 9">
    <name type="scientific">Rubrobacter marinus</name>
    <dbReference type="NCBI Taxonomy" id="2653852"/>
    <lineage>
        <taxon>Bacteria</taxon>
        <taxon>Bacillati</taxon>
        <taxon>Actinomycetota</taxon>
        <taxon>Rubrobacteria</taxon>
        <taxon>Rubrobacterales</taxon>
        <taxon>Rubrobacteraceae</taxon>
        <taxon>Rubrobacter</taxon>
    </lineage>
</organism>
<evidence type="ECO:0000259" key="6">
    <source>
        <dbReference type="Pfam" id="PF00501"/>
    </source>
</evidence>
<dbReference type="EC" id="6.2.1.26" evidence="8"/>
<dbReference type="InterPro" id="IPR010192">
    <property type="entry name" value="MenE"/>
</dbReference>
<keyword evidence="4" id="KW-0547">Nucleotide-binding</keyword>
<dbReference type="PROSITE" id="PS00455">
    <property type="entry name" value="AMP_BINDING"/>
    <property type="match status" value="1"/>
</dbReference>
<dbReference type="Pfam" id="PF13193">
    <property type="entry name" value="AMP-binding_C"/>
    <property type="match status" value="1"/>
</dbReference>
<dbReference type="PANTHER" id="PTHR43201">
    <property type="entry name" value="ACYL-COA SYNTHETASE"/>
    <property type="match status" value="1"/>
</dbReference>
<dbReference type="GO" id="GO:0031956">
    <property type="term" value="F:medium-chain fatty acid-CoA ligase activity"/>
    <property type="evidence" value="ECO:0007669"/>
    <property type="project" value="TreeGrafter"/>
</dbReference>
<dbReference type="GO" id="GO:0008756">
    <property type="term" value="F:o-succinylbenzoate-CoA ligase activity"/>
    <property type="evidence" value="ECO:0007669"/>
    <property type="project" value="UniProtKB-EC"/>
</dbReference>
<dbReference type="GO" id="GO:0009234">
    <property type="term" value="P:menaquinone biosynthetic process"/>
    <property type="evidence" value="ECO:0007669"/>
    <property type="project" value="UniProtKB-KW"/>
</dbReference>
<accession>A0A6G8Q0E1</accession>
<evidence type="ECO:0000259" key="7">
    <source>
        <dbReference type="Pfam" id="PF13193"/>
    </source>
</evidence>